<feature type="non-terminal residue" evidence="2">
    <location>
        <position position="1"/>
    </location>
</feature>
<evidence type="ECO:0000313" key="2">
    <source>
        <dbReference type="EMBL" id="GMS97889.1"/>
    </source>
</evidence>
<feature type="non-terminal residue" evidence="2">
    <location>
        <position position="138"/>
    </location>
</feature>
<feature type="region of interest" description="Disordered" evidence="1">
    <location>
        <begin position="13"/>
        <end position="138"/>
    </location>
</feature>
<sequence length="138" mass="15606">SSSEPMIYPLLYPFGTRGFKYGDEKLYPPGTTREEAGFTESDDYLNEDQTPPPSEREQTPMDISDSDEDEMAIRGEILRDERILRDDDAEDGNGDSSDSGTDTDDDNEEHLAYNNSHQMVERTQSPVDFAQLSDPEED</sequence>
<dbReference type="EMBL" id="BTSX01000004">
    <property type="protein sequence ID" value="GMS97889.1"/>
    <property type="molecule type" value="Genomic_DNA"/>
</dbReference>
<proteinExistence type="predicted"/>
<gene>
    <name evidence="2" type="ORF">PENTCL1PPCAC_20064</name>
</gene>
<keyword evidence="3" id="KW-1185">Reference proteome</keyword>
<comment type="caution">
    <text evidence="2">The sequence shown here is derived from an EMBL/GenBank/DDBJ whole genome shotgun (WGS) entry which is preliminary data.</text>
</comment>
<reference evidence="2" key="1">
    <citation type="submission" date="2023-10" db="EMBL/GenBank/DDBJ databases">
        <title>Genome assembly of Pristionchus species.</title>
        <authorList>
            <person name="Yoshida K."/>
            <person name="Sommer R.J."/>
        </authorList>
    </citation>
    <scope>NUCLEOTIDE SEQUENCE</scope>
    <source>
        <strain evidence="2">RS0144</strain>
    </source>
</reference>
<feature type="compositionally biased region" description="Polar residues" evidence="1">
    <location>
        <begin position="113"/>
        <end position="126"/>
    </location>
</feature>
<dbReference type="AlphaFoldDB" id="A0AAV5TTV8"/>
<evidence type="ECO:0000256" key="1">
    <source>
        <dbReference type="SAM" id="MobiDB-lite"/>
    </source>
</evidence>
<accession>A0AAV5TTV8</accession>
<feature type="compositionally biased region" description="Basic and acidic residues" evidence="1">
    <location>
        <begin position="20"/>
        <end position="36"/>
    </location>
</feature>
<evidence type="ECO:0000313" key="3">
    <source>
        <dbReference type="Proteomes" id="UP001432027"/>
    </source>
</evidence>
<feature type="compositionally biased region" description="Basic and acidic residues" evidence="1">
    <location>
        <begin position="71"/>
        <end position="86"/>
    </location>
</feature>
<organism evidence="2 3">
    <name type="scientific">Pristionchus entomophagus</name>
    <dbReference type="NCBI Taxonomy" id="358040"/>
    <lineage>
        <taxon>Eukaryota</taxon>
        <taxon>Metazoa</taxon>
        <taxon>Ecdysozoa</taxon>
        <taxon>Nematoda</taxon>
        <taxon>Chromadorea</taxon>
        <taxon>Rhabditida</taxon>
        <taxon>Rhabditina</taxon>
        <taxon>Diplogasteromorpha</taxon>
        <taxon>Diplogasteroidea</taxon>
        <taxon>Neodiplogasteridae</taxon>
        <taxon>Pristionchus</taxon>
    </lineage>
</organism>
<name>A0AAV5TTV8_9BILA</name>
<protein>
    <submittedName>
        <fullName evidence="2">Uncharacterized protein</fullName>
    </submittedName>
</protein>
<dbReference type="Proteomes" id="UP001432027">
    <property type="component" value="Unassembled WGS sequence"/>
</dbReference>